<dbReference type="AlphaFoldDB" id="A0AAU9VHY4"/>
<evidence type="ECO:0000313" key="5">
    <source>
        <dbReference type="Proteomes" id="UP001154111"/>
    </source>
</evidence>
<evidence type="ECO:0000259" key="1">
    <source>
        <dbReference type="Pfam" id="PF04471"/>
    </source>
</evidence>
<evidence type="ECO:0000313" key="2">
    <source>
        <dbReference type="EMBL" id="CAH2761028.1"/>
    </source>
</evidence>
<dbReference type="GO" id="GO:0015666">
    <property type="term" value="F:restriction endodeoxyribonuclease activity"/>
    <property type="evidence" value="ECO:0007669"/>
    <property type="project" value="TreeGrafter"/>
</dbReference>
<dbReference type="SUPFAM" id="SSF52980">
    <property type="entry name" value="Restriction endonuclease-like"/>
    <property type="match status" value="1"/>
</dbReference>
<dbReference type="Gene3D" id="3.40.1350.10">
    <property type="match status" value="1"/>
</dbReference>
<reference evidence="2" key="1">
    <citation type="submission" date="2022-04" db="EMBL/GenBank/DDBJ databases">
        <authorList>
            <person name="Forde T."/>
        </authorList>
    </citation>
    <scope>NUCLEOTIDE SEQUENCE</scope>
    <source>
        <strain evidence="2">A18Y016a</strain>
        <strain evidence="3">A18Y020d</strain>
    </source>
</reference>
<sequence length="132" mass="15004">MNFIASLFKTKTPEKVLEVRNQKEFVNYFLNLLPLLGYDSIQVPETKYAHGVNVVAKKDGMRCAFKIVFNPKEVGTEAISELAAALVFHKAKIGIVVTNGVFTEKAEQYSNIKRINLWDVYHLDKLESKINL</sequence>
<dbReference type="GO" id="GO:0009307">
    <property type="term" value="P:DNA restriction-modification system"/>
    <property type="evidence" value="ECO:0007669"/>
    <property type="project" value="InterPro"/>
</dbReference>
<dbReference type="EMBL" id="OW659477">
    <property type="protein sequence ID" value="CAH2761028.1"/>
    <property type="molecule type" value="Genomic_DNA"/>
</dbReference>
<accession>A0AAU9VHY4</accession>
<dbReference type="GO" id="GO:0003677">
    <property type="term" value="F:DNA binding"/>
    <property type="evidence" value="ECO:0007669"/>
    <property type="project" value="InterPro"/>
</dbReference>
<keyword evidence="4" id="KW-1185">Reference proteome</keyword>
<dbReference type="Pfam" id="PF04471">
    <property type="entry name" value="Mrr_cat"/>
    <property type="match status" value="1"/>
</dbReference>
<keyword evidence="2" id="KW-0255">Endonuclease</keyword>
<dbReference type="Proteomes" id="UP001154095">
    <property type="component" value="Chromosome"/>
</dbReference>
<keyword evidence="2" id="KW-0378">Hydrolase</keyword>
<dbReference type="RefSeq" id="WP_254007169.1">
    <property type="nucleotide sequence ID" value="NZ_OW659477.1"/>
</dbReference>
<dbReference type="InterPro" id="IPR011856">
    <property type="entry name" value="tRNA_endonuc-like_dom_sf"/>
</dbReference>
<protein>
    <submittedName>
        <fullName evidence="2">Restriction endonuclease</fullName>
    </submittedName>
</protein>
<name>A0AAU9VHY4_9FIRM</name>
<organism evidence="2 5">
    <name type="scientific">Erysipelothrix amsterdamensis</name>
    <dbReference type="NCBI Taxonomy" id="2929157"/>
    <lineage>
        <taxon>Bacteria</taxon>
        <taxon>Bacillati</taxon>
        <taxon>Bacillota</taxon>
        <taxon>Erysipelotrichia</taxon>
        <taxon>Erysipelotrichales</taxon>
        <taxon>Erysipelotrichaceae</taxon>
        <taxon>Erysipelothrix</taxon>
    </lineage>
</organism>
<dbReference type="InterPro" id="IPR007560">
    <property type="entry name" value="Restrct_endonuc_IV_Mrr"/>
</dbReference>
<dbReference type="PANTHER" id="PTHR30015">
    <property type="entry name" value="MRR RESTRICTION SYSTEM PROTEIN"/>
    <property type="match status" value="1"/>
</dbReference>
<dbReference type="EMBL" id="OW659496">
    <property type="protein sequence ID" value="CAH2761039.1"/>
    <property type="molecule type" value="Genomic_DNA"/>
</dbReference>
<dbReference type="InterPro" id="IPR052906">
    <property type="entry name" value="Type_IV_Methyl-Rstrct_Enzyme"/>
</dbReference>
<proteinExistence type="predicted"/>
<feature type="domain" description="Restriction endonuclease type IV Mrr" evidence="1">
    <location>
        <begin position="22"/>
        <end position="125"/>
    </location>
</feature>
<dbReference type="PANTHER" id="PTHR30015:SF7">
    <property type="entry name" value="TYPE IV METHYL-DIRECTED RESTRICTION ENZYME ECOKMRR"/>
    <property type="match status" value="1"/>
</dbReference>
<dbReference type="InterPro" id="IPR011335">
    <property type="entry name" value="Restrct_endonuc-II-like"/>
</dbReference>
<keyword evidence="2" id="KW-0540">Nuclease</keyword>
<evidence type="ECO:0000313" key="4">
    <source>
        <dbReference type="Proteomes" id="UP001154095"/>
    </source>
</evidence>
<dbReference type="Proteomes" id="UP001154111">
    <property type="component" value="Chromosome"/>
</dbReference>
<gene>
    <name evidence="2" type="ORF">ERYAMS2_00490</name>
    <name evidence="3" type="ORF">ERYAMS_00200</name>
</gene>
<evidence type="ECO:0000313" key="3">
    <source>
        <dbReference type="EMBL" id="CAH2761039.1"/>
    </source>
</evidence>